<dbReference type="Gene3D" id="3.10.180.10">
    <property type="entry name" value="2,3-Dihydroxybiphenyl 1,2-Dioxygenase, domain 1"/>
    <property type="match status" value="1"/>
</dbReference>
<name>A0A7W3JHL3_9MICO</name>
<evidence type="ECO:0000259" key="1">
    <source>
        <dbReference type="Pfam" id="PF06983"/>
    </source>
</evidence>
<dbReference type="PANTHER" id="PTHR33990:SF2">
    <property type="entry name" value="PHNB-LIKE DOMAIN-CONTAINING PROTEIN"/>
    <property type="match status" value="1"/>
</dbReference>
<reference evidence="2 4" key="1">
    <citation type="submission" date="2019-07" db="EMBL/GenBank/DDBJ databases">
        <title>Whole genome shotgun sequence of Frigoribacterium faeni NBRC 103066.</title>
        <authorList>
            <person name="Hosoyama A."/>
            <person name="Uohara A."/>
            <person name="Ohji S."/>
            <person name="Ichikawa N."/>
        </authorList>
    </citation>
    <scope>NUCLEOTIDE SEQUENCE [LARGE SCALE GENOMIC DNA]</scope>
    <source>
        <strain evidence="2 4">NBRC 103066</strain>
    </source>
</reference>
<dbReference type="Pfam" id="PF06983">
    <property type="entry name" value="3-dmu-9_3-mt"/>
    <property type="match status" value="1"/>
</dbReference>
<gene>
    <name evidence="3" type="ORF">FB463_001261</name>
    <name evidence="2" type="ORF">FFA01_03850</name>
</gene>
<proteinExistence type="predicted"/>
<dbReference type="InterPro" id="IPR009725">
    <property type="entry name" value="3_dmu_93_MTrfase"/>
</dbReference>
<protein>
    <submittedName>
        <fullName evidence="3">Putative 3-demethylubiquinone-9 3-methyltransferase (Glyoxalase superfamily)</fullName>
    </submittedName>
    <submittedName>
        <fullName evidence="2">VOC family protein</fullName>
    </submittedName>
</protein>
<sequence>MPRITPTLWFGRDIEAAADFYVALFPSSRITDVSRYPDDLPDATMAGRALVVDLELDGQPYRLLNGGDDGPKPTEALSLSISVGSQDELDHYWDAFAADGGEEGRCGWVTDRWGFSWQVVPSVMDRYLGGPDAAGASRAMAAMMGMNRLVIAELKAAYDGD</sequence>
<evidence type="ECO:0000313" key="4">
    <source>
        <dbReference type="Proteomes" id="UP000321154"/>
    </source>
</evidence>
<dbReference type="Proteomes" id="UP000321154">
    <property type="component" value="Unassembled WGS sequence"/>
</dbReference>
<evidence type="ECO:0000313" key="3">
    <source>
        <dbReference type="EMBL" id="MBA8813037.1"/>
    </source>
</evidence>
<comment type="caution">
    <text evidence="3">The sequence shown here is derived from an EMBL/GenBank/DDBJ whole genome shotgun (WGS) entry which is preliminary data.</text>
</comment>
<dbReference type="CDD" id="cd06588">
    <property type="entry name" value="PhnB_like"/>
    <property type="match status" value="1"/>
</dbReference>
<dbReference type="EMBL" id="BJUV01000002">
    <property type="protein sequence ID" value="GEK82076.1"/>
    <property type="molecule type" value="Genomic_DNA"/>
</dbReference>
<dbReference type="OrthoDB" id="9806473at2"/>
<dbReference type="RefSeq" id="WP_146852395.1">
    <property type="nucleotide sequence ID" value="NZ_BAAAHR010000002.1"/>
</dbReference>
<dbReference type="SUPFAM" id="SSF54593">
    <property type="entry name" value="Glyoxalase/Bleomycin resistance protein/Dihydroxybiphenyl dioxygenase"/>
    <property type="match status" value="1"/>
</dbReference>
<dbReference type="GO" id="GO:0008168">
    <property type="term" value="F:methyltransferase activity"/>
    <property type="evidence" value="ECO:0007669"/>
    <property type="project" value="UniProtKB-KW"/>
</dbReference>
<dbReference type="InterPro" id="IPR028973">
    <property type="entry name" value="PhnB-like"/>
</dbReference>
<keyword evidence="3" id="KW-0830">Ubiquinone</keyword>
<reference evidence="3 5" key="2">
    <citation type="submission" date="2020-07" db="EMBL/GenBank/DDBJ databases">
        <title>Sequencing the genomes of 1000 actinobacteria strains.</title>
        <authorList>
            <person name="Klenk H.-P."/>
        </authorList>
    </citation>
    <scope>NUCLEOTIDE SEQUENCE [LARGE SCALE GENOMIC DNA]</scope>
    <source>
        <strain evidence="3 5">DSM 10309</strain>
    </source>
</reference>
<keyword evidence="4" id="KW-1185">Reference proteome</keyword>
<keyword evidence="3" id="KW-0808">Transferase</keyword>
<dbReference type="Proteomes" id="UP000522688">
    <property type="component" value="Unassembled WGS sequence"/>
</dbReference>
<organism evidence="3 5">
    <name type="scientific">Frigoribacterium faeni</name>
    <dbReference type="NCBI Taxonomy" id="145483"/>
    <lineage>
        <taxon>Bacteria</taxon>
        <taxon>Bacillati</taxon>
        <taxon>Actinomycetota</taxon>
        <taxon>Actinomycetes</taxon>
        <taxon>Micrococcales</taxon>
        <taxon>Microbacteriaceae</taxon>
        <taxon>Frigoribacterium</taxon>
    </lineage>
</organism>
<accession>A0A7W3JHL3</accession>
<keyword evidence="3" id="KW-0489">Methyltransferase</keyword>
<evidence type="ECO:0000313" key="5">
    <source>
        <dbReference type="Proteomes" id="UP000522688"/>
    </source>
</evidence>
<dbReference type="EMBL" id="JACGWW010000001">
    <property type="protein sequence ID" value="MBA8813037.1"/>
    <property type="molecule type" value="Genomic_DNA"/>
</dbReference>
<feature type="domain" description="PhnB-like" evidence="1">
    <location>
        <begin position="3"/>
        <end position="120"/>
    </location>
</feature>
<dbReference type="PANTHER" id="PTHR33990">
    <property type="entry name" value="PROTEIN YJDN-RELATED"/>
    <property type="match status" value="1"/>
</dbReference>
<evidence type="ECO:0000313" key="2">
    <source>
        <dbReference type="EMBL" id="GEK82076.1"/>
    </source>
</evidence>
<dbReference type="PIRSF" id="PIRSF021700">
    <property type="entry name" value="3_dmu_93_MTrfase"/>
    <property type="match status" value="1"/>
</dbReference>
<dbReference type="InterPro" id="IPR029068">
    <property type="entry name" value="Glyas_Bleomycin-R_OHBP_Dase"/>
</dbReference>
<dbReference type="GO" id="GO:0032259">
    <property type="term" value="P:methylation"/>
    <property type="evidence" value="ECO:0007669"/>
    <property type="project" value="UniProtKB-KW"/>
</dbReference>
<dbReference type="AlphaFoldDB" id="A0A7W3JHL3"/>